<dbReference type="InterPro" id="IPR020449">
    <property type="entry name" value="Tscrpt_reg_AraC-type_HTH"/>
</dbReference>
<dbReference type="Proteomes" id="UP000293874">
    <property type="component" value="Unassembled WGS sequence"/>
</dbReference>
<dbReference type="Pfam" id="PF12833">
    <property type="entry name" value="HTH_18"/>
    <property type="match status" value="1"/>
</dbReference>
<dbReference type="AlphaFoldDB" id="A0A4Q7MXB2"/>
<protein>
    <submittedName>
        <fullName evidence="5">AraC family transcriptional regulator with amidase-like domain</fullName>
    </submittedName>
</protein>
<evidence type="ECO:0000256" key="3">
    <source>
        <dbReference type="ARBA" id="ARBA00023163"/>
    </source>
</evidence>
<dbReference type="GO" id="GO:0003700">
    <property type="term" value="F:DNA-binding transcription factor activity"/>
    <property type="evidence" value="ECO:0007669"/>
    <property type="project" value="InterPro"/>
</dbReference>
<dbReference type="SUPFAM" id="SSF52317">
    <property type="entry name" value="Class I glutamine amidotransferase-like"/>
    <property type="match status" value="1"/>
</dbReference>
<dbReference type="Gene3D" id="1.10.10.60">
    <property type="entry name" value="Homeodomain-like"/>
    <property type="match status" value="2"/>
</dbReference>
<dbReference type="PROSITE" id="PS01124">
    <property type="entry name" value="HTH_ARAC_FAMILY_2"/>
    <property type="match status" value="1"/>
</dbReference>
<sequence>MFTSISGVDCDAVPSYFYYMKNITLVIPKGEISLGNIEAVTQIFTAVNDLLHEGGNAPAFEVQLASCERVNQIDKHIAVTVNRQLADVGATDLIIIPSVQGHMELLLERNLELIEWLKEQRARGAEIAVLSLSAALLAETGLLNGKGCTSHWMIGEELKKRFPEIKLQLFKVFTDEDGLYTSAGGFSFLNLLLHLVEKETDREMALLISKIFEIDIDRNSQSPFIIFRGLKHHGDDPVIRAQEYIEANYKEKLTVDELARKFLLGRRSLERRFKKATENTVIEYIQRVKMEEARKSLESSQGSVHEIMAEVGYSDPKAFREVFRKMVGLSPVEYRSMIGRQAPSES</sequence>
<dbReference type="PANTHER" id="PTHR43280:SF2">
    <property type="entry name" value="HTH-TYPE TRANSCRIPTIONAL REGULATOR EXSA"/>
    <property type="match status" value="1"/>
</dbReference>
<dbReference type="Pfam" id="PF01965">
    <property type="entry name" value="DJ-1_PfpI"/>
    <property type="match status" value="1"/>
</dbReference>
<accession>A0A4Q7MXB2</accession>
<name>A0A4Q7MXB2_9BACT</name>
<organism evidence="5 6">
    <name type="scientific">Pseudobacter ginsenosidimutans</name>
    <dbReference type="NCBI Taxonomy" id="661488"/>
    <lineage>
        <taxon>Bacteria</taxon>
        <taxon>Pseudomonadati</taxon>
        <taxon>Bacteroidota</taxon>
        <taxon>Chitinophagia</taxon>
        <taxon>Chitinophagales</taxon>
        <taxon>Chitinophagaceae</taxon>
        <taxon>Pseudobacter</taxon>
    </lineage>
</organism>
<evidence type="ECO:0000313" key="6">
    <source>
        <dbReference type="Proteomes" id="UP000293874"/>
    </source>
</evidence>
<dbReference type="SMART" id="SM00342">
    <property type="entry name" value="HTH_ARAC"/>
    <property type="match status" value="1"/>
</dbReference>
<evidence type="ECO:0000313" key="5">
    <source>
        <dbReference type="EMBL" id="RZS71730.1"/>
    </source>
</evidence>
<dbReference type="Gene3D" id="3.40.50.880">
    <property type="match status" value="1"/>
</dbReference>
<keyword evidence="3" id="KW-0804">Transcription</keyword>
<dbReference type="InterPro" id="IPR009057">
    <property type="entry name" value="Homeodomain-like_sf"/>
</dbReference>
<dbReference type="SUPFAM" id="SSF46689">
    <property type="entry name" value="Homeodomain-like"/>
    <property type="match status" value="2"/>
</dbReference>
<keyword evidence="1" id="KW-0805">Transcription regulation</keyword>
<gene>
    <name evidence="5" type="ORF">EV199_3638</name>
</gene>
<dbReference type="PANTHER" id="PTHR43280">
    <property type="entry name" value="ARAC-FAMILY TRANSCRIPTIONAL REGULATOR"/>
    <property type="match status" value="1"/>
</dbReference>
<dbReference type="InterPro" id="IPR018060">
    <property type="entry name" value="HTH_AraC"/>
</dbReference>
<dbReference type="InterPro" id="IPR002818">
    <property type="entry name" value="DJ-1/PfpI"/>
</dbReference>
<evidence type="ECO:0000259" key="4">
    <source>
        <dbReference type="PROSITE" id="PS01124"/>
    </source>
</evidence>
<dbReference type="GO" id="GO:0043565">
    <property type="term" value="F:sequence-specific DNA binding"/>
    <property type="evidence" value="ECO:0007669"/>
    <property type="project" value="InterPro"/>
</dbReference>
<dbReference type="EMBL" id="SGXA01000002">
    <property type="protein sequence ID" value="RZS71730.1"/>
    <property type="molecule type" value="Genomic_DNA"/>
</dbReference>
<evidence type="ECO:0000256" key="2">
    <source>
        <dbReference type="ARBA" id="ARBA00023125"/>
    </source>
</evidence>
<evidence type="ECO:0000256" key="1">
    <source>
        <dbReference type="ARBA" id="ARBA00023015"/>
    </source>
</evidence>
<comment type="caution">
    <text evidence="5">The sequence shown here is derived from an EMBL/GenBank/DDBJ whole genome shotgun (WGS) entry which is preliminary data.</text>
</comment>
<feature type="domain" description="HTH araC/xylS-type" evidence="4">
    <location>
        <begin position="239"/>
        <end position="337"/>
    </location>
</feature>
<dbReference type="InterPro" id="IPR029062">
    <property type="entry name" value="Class_I_gatase-like"/>
</dbReference>
<dbReference type="PRINTS" id="PR00032">
    <property type="entry name" value="HTHARAC"/>
</dbReference>
<keyword evidence="2" id="KW-0238">DNA-binding</keyword>
<keyword evidence="6" id="KW-1185">Reference proteome</keyword>
<reference evidence="5 6" key="1">
    <citation type="submission" date="2019-02" db="EMBL/GenBank/DDBJ databases">
        <title>Genomic Encyclopedia of Type Strains, Phase IV (KMG-IV): sequencing the most valuable type-strain genomes for metagenomic binning, comparative biology and taxonomic classification.</title>
        <authorList>
            <person name="Goeker M."/>
        </authorList>
    </citation>
    <scope>NUCLEOTIDE SEQUENCE [LARGE SCALE GENOMIC DNA]</scope>
    <source>
        <strain evidence="5 6">DSM 18116</strain>
    </source>
</reference>
<proteinExistence type="predicted"/>